<evidence type="ECO:0000259" key="1">
    <source>
        <dbReference type="Pfam" id="PF00144"/>
    </source>
</evidence>
<dbReference type="Pfam" id="PF00144">
    <property type="entry name" value="Beta-lactamase"/>
    <property type="match status" value="1"/>
</dbReference>
<gene>
    <name evidence="2" type="ORF">J3U87_28115</name>
</gene>
<keyword evidence="3" id="KW-1185">Reference proteome</keyword>
<dbReference type="InterPro" id="IPR001466">
    <property type="entry name" value="Beta-lactam-related"/>
</dbReference>
<dbReference type="Gene3D" id="3.40.710.10">
    <property type="entry name" value="DD-peptidase/beta-lactamase superfamily"/>
    <property type="match status" value="1"/>
</dbReference>
<feature type="domain" description="Beta-lactamase-related" evidence="1">
    <location>
        <begin position="43"/>
        <end position="353"/>
    </location>
</feature>
<protein>
    <submittedName>
        <fullName evidence="2">Beta-lactamase family protein</fullName>
    </submittedName>
</protein>
<dbReference type="KEGG" id="scor:J3U87_28115"/>
<accession>A0A8A4THC8</accession>
<dbReference type="InterPro" id="IPR050491">
    <property type="entry name" value="AmpC-like"/>
</dbReference>
<organism evidence="2 3">
    <name type="scientific">Sulfidibacter corallicola</name>
    <dbReference type="NCBI Taxonomy" id="2818388"/>
    <lineage>
        <taxon>Bacteria</taxon>
        <taxon>Pseudomonadati</taxon>
        <taxon>Acidobacteriota</taxon>
        <taxon>Holophagae</taxon>
        <taxon>Acanthopleuribacterales</taxon>
        <taxon>Acanthopleuribacteraceae</taxon>
        <taxon>Sulfidibacter</taxon>
    </lineage>
</organism>
<dbReference type="PANTHER" id="PTHR46825">
    <property type="entry name" value="D-ALANYL-D-ALANINE-CARBOXYPEPTIDASE/ENDOPEPTIDASE AMPH"/>
    <property type="match status" value="1"/>
</dbReference>
<dbReference type="RefSeq" id="WP_237379101.1">
    <property type="nucleotide sequence ID" value="NZ_CP071793.1"/>
</dbReference>
<evidence type="ECO:0000313" key="3">
    <source>
        <dbReference type="Proteomes" id="UP000663929"/>
    </source>
</evidence>
<dbReference type="AlphaFoldDB" id="A0A8A4THC8"/>
<name>A0A8A4THC8_SULCO</name>
<dbReference type="InterPro" id="IPR012338">
    <property type="entry name" value="Beta-lactam/transpept-like"/>
</dbReference>
<dbReference type="EMBL" id="CP071793">
    <property type="protein sequence ID" value="QTD49469.1"/>
    <property type="molecule type" value="Genomic_DNA"/>
</dbReference>
<proteinExistence type="predicted"/>
<evidence type="ECO:0000313" key="2">
    <source>
        <dbReference type="EMBL" id="QTD49469.1"/>
    </source>
</evidence>
<reference evidence="2" key="1">
    <citation type="submission" date="2021-03" db="EMBL/GenBank/DDBJ databases">
        <title>Acanthopleuribacteraceae sp. M133.</title>
        <authorList>
            <person name="Wang G."/>
        </authorList>
    </citation>
    <scope>NUCLEOTIDE SEQUENCE</scope>
    <source>
        <strain evidence="2">M133</strain>
    </source>
</reference>
<dbReference type="PANTHER" id="PTHR46825:SF7">
    <property type="entry name" value="D-ALANYL-D-ALANINE CARBOXYPEPTIDASE"/>
    <property type="match status" value="1"/>
</dbReference>
<dbReference type="Proteomes" id="UP000663929">
    <property type="component" value="Chromosome"/>
</dbReference>
<dbReference type="SUPFAM" id="SSF56601">
    <property type="entry name" value="beta-lactamase/transpeptidase-like"/>
    <property type="match status" value="1"/>
</dbReference>
<sequence>MNAVVLWLIVLLMGSQAAFVEAGERDAPREKGEPVARLQEHIENLIRRHPDVPSIALHVSSSRLGLTFDGTAGVIDRESGRPLRPEHPFRLASITKTYTAASILRLAESGKLDIRASIEKYLPKAYVDPLRSDGYALSKITVTHLLTHTSGMFDHASDPRYIERIMADPDKRWTRAEQVGLCVEFGEPKGKPGEYFQYSDTGYILLGEIVERVSGKPLAEAFPELLKFKDLGLEVTRMEVPDAGKLSVPRAHQYLGDTDTHDWDPSLDLYGGGGLISTAGELAIFFHALLGGKVFDRPETLETMLTAVEAKDGDGYRMGLEPIDVDGHRGWGHRGFWNTFAYYFPDLDLAIAGSVMQREGPRGIDLVKEIYVWVRDETRPN</sequence>